<sequence>MSFDDAKNRVINEFDAVVEIFTILLFKRGDVPHDISSGCCSS</sequence>
<dbReference type="AlphaFoldDB" id="A0A382DNW1"/>
<gene>
    <name evidence="1" type="ORF">METZ01_LOCUS192586</name>
</gene>
<accession>A0A382DNW1</accession>
<evidence type="ECO:0000313" key="1">
    <source>
        <dbReference type="EMBL" id="SVB39732.1"/>
    </source>
</evidence>
<name>A0A382DNW1_9ZZZZ</name>
<proteinExistence type="predicted"/>
<reference evidence="1" key="1">
    <citation type="submission" date="2018-05" db="EMBL/GenBank/DDBJ databases">
        <authorList>
            <person name="Lanie J.A."/>
            <person name="Ng W.-L."/>
            <person name="Kazmierczak K.M."/>
            <person name="Andrzejewski T.M."/>
            <person name="Davidsen T.M."/>
            <person name="Wayne K.J."/>
            <person name="Tettelin H."/>
            <person name="Glass J.I."/>
            <person name="Rusch D."/>
            <person name="Podicherti R."/>
            <person name="Tsui H.-C.T."/>
            <person name="Winkler M.E."/>
        </authorList>
    </citation>
    <scope>NUCLEOTIDE SEQUENCE</scope>
</reference>
<protein>
    <submittedName>
        <fullName evidence="1">Uncharacterized protein</fullName>
    </submittedName>
</protein>
<organism evidence="1">
    <name type="scientific">marine metagenome</name>
    <dbReference type="NCBI Taxonomy" id="408172"/>
    <lineage>
        <taxon>unclassified sequences</taxon>
        <taxon>metagenomes</taxon>
        <taxon>ecological metagenomes</taxon>
    </lineage>
</organism>
<dbReference type="EMBL" id="UINC01040198">
    <property type="protein sequence ID" value="SVB39732.1"/>
    <property type="molecule type" value="Genomic_DNA"/>
</dbReference>